<evidence type="ECO:0000256" key="2">
    <source>
        <dbReference type="SAM" id="Phobius"/>
    </source>
</evidence>
<feature type="region of interest" description="Disordered" evidence="1">
    <location>
        <begin position="318"/>
        <end position="339"/>
    </location>
</feature>
<dbReference type="Gene3D" id="1.20.5.100">
    <property type="entry name" value="Cytochrome c1, transmembrane anchor, C-terminal"/>
    <property type="match status" value="1"/>
</dbReference>
<dbReference type="AlphaFoldDB" id="A0A8H6S4L9"/>
<evidence type="ECO:0000256" key="1">
    <source>
        <dbReference type="SAM" id="MobiDB-lite"/>
    </source>
</evidence>
<reference evidence="3" key="1">
    <citation type="submission" date="2020-05" db="EMBL/GenBank/DDBJ databases">
        <title>Mycena genomes resolve the evolution of fungal bioluminescence.</title>
        <authorList>
            <person name="Tsai I.J."/>
        </authorList>
    </citation>
    <scope>NUCLEOTIDE SEQUENCE</scope>
    <source>
        <strain evidence="3">171206Taipei</strain>
    </source>
</reference>
<keyword evidence="2" id="KW-0812">Transmembrane</keyword>
<feature type="compositionally biased region" description="Basic and acidic residues" evidence="1">
    <location>
        <begin position="463"/>
        <end position="472"/>
    </location>
</feature>
<evidence type="ECO:0000313" key="4">
    <source>
        <dbReference type="Proteomes" id="UP000636479"/>
    </source>
</evidence>
<sequence>MGERAPILPVPLPLVGRNTFHSFSTISLWSSGMTTPRRIFVDDTDPSIHYSANQWFPHDVNQLKIGNLGPVWNGTTRSTIANGASMSFTFSGTSVSLLGSIIVTMDAQGNPDPTWLCTVDGIAISNGTNPLFNFPENNWNLCDQTTLLPGPHTLKVNIQTKGQPFYVDSIVYTPTPDVSIDGAVLEYTAGDPAITYGPGWQFYTVEDKENITQTNGAQVAFNFHGTAVALTGYIPHELAHSATTAKYSIDNEPATTFTLQGLSPEATTTLFNVPMFSVSSLSPGEHNVVVTYEGDSTKTPLPVRNFYVTNSTQPVPTTSSVSASFSHRPSNTVVAQPGGTKHPPAAAIAGAVVGSLLFLIVIAVLFWLLKRKKREEINRFTIDTMETGSGVNALQSRSQYGILDPYIQSEGQIHVATPSQATPYSYPYRSLRPRNDEASEGSSSSEFSSVGTESISQRARAISHSDKARELTPQRQIIIQRHQDSGVRLNSDHSLHLQPEIVDLPPDYSQD</sequence>
<dbReference type="RefSeq" id="XP_037215144.1">
    <property type="nucleotide sequence ID" value="XM_037368218.1"/>
</dbReference>
<dbReference type="GeneID" id="59350734"/>
<gene>
    <name evidence="3" type="ORF">MIND_01169900</name>
</gene>
<dbReference type="Proteomes" id="UP000636479">
    <property type="component" value="Unassembled WGS sequence"/>
</dbReference>
<proteinExistence type="predicted"/>
<dbReference type="Gene3D" id="2.60.120.260">
    <property type="entry name" value="Galactose-binding domain-like"/>
    <property type="match status" value="2"/>
</dbReference>
<accession>A0A8H6S4L9</accession>
<feature type="region of interest" description="Disordered" evidence="1">
    <location>
        <begin position="424"/>
        <end position="511"/>
    </location>
</feature>
<organism evidence="3 4">
    <name type="scientific">Mycena indigotica</name>
    <dbReference type="NCBI Taxonomy" id="2126181"/>
    <lineage>
        <taxon>Eukaryota</taxon>
        <taxon>Fungi</taxon>
        <taxon>Dikarya</taxon>
        <taxon>Basidiomycota</taxon>
        <taxon>Agaricomycotina</taxon>
        <taxon>Agaricomycetes</taxon>
        <taxon>Agaricomycetidae</taxon>
        <taxon>Agaricales</taxon>
        <taxon>Marasmiineae</taxon>
        <taxon>Mycenaceae</taxon>
        <taxon>Mycena</taxon>
    </lineage>
</organism>
<keyword evidence="2" id="KW-1133">Transmembrane helix</keyword>
<dbReference type="EMBL" id="JACAZF010000011">
    <property type="protein sequence ID" value="KAF7292716.1"/>
    <property type="molecule type" value="Genomic_DNA"/>
</dbReference>
<name>A0A8H6S4L9_9AGAR</name>
<keyword evidence="2" id="KW-0472">Membrane</keyword>
<evidence type="ECO:0000313" key="3">
    <source>
        <dbReference type="EMBL" id="KAF7292716.1"/>
    </source>
</evidence>
<feature type="compositionally biased region" description="Basic and acidic residues" evidence="1">
    <location>
        <begin position="481"/>
        <end position="495"/>
    </location>
</feature>
<comment type="caution">
    <text evidence="3">The sequence shown here is derived from an EMBL/GenBank/DDBJ whole genome shotgun (WGS) entry which is preliminary data.</text>
</comment>
<keyword evidence="4" id="KW-1185">Reference proteome</keyword>
<protein>
    <recommendedName>
        <fullName evidence="5">Transmembrane protein</fullName>
    </recommendedName>
</protein>
<dbReference type="OrthoDB" id="3052647at2759"/>
<feature type="compositionally biased region" description="Low complexity" evidence="1">
    <location>
        <begin position="440"/>
        <end position="456"/>
    </location>
</feature>
<feature type="transmembrane region" description="Helical" evidence="2">
    <location>
        <begin position="345"/>
        <end position="369"/>
    </location>
</feature>
<evidence type="ECO:0008006" key="5">
    <source>
        <dbReference type="Google" id="ProtNLM"/>
    </source>
</evidence>